<dbReference type="Proteomes" id="UP001558652">
    <property type="component" value="Unassembled WGS sequence"/>
</dbReference>
<organism evidence="2 3">
    <name type="scientific">Ranatra chinensis</name>
    <dbReference type="NCBI Taxonomy" id="642074"/>
    <lineage>
        <taxon>Eukaryota</taxon>
        <taxon>Metazoa</taxon>
        <taxon>Ecdysozoa</taxon>
        <taxon>Arthropoda</taxon>
        <taxon>Hexapoda</taxon>
        <taxon>Insecta</taxon>
        <taxon>Pterygota</taxon>
        <taxon>Neoptera</taxon>
        <taxon>Paraneoptera</taxon>
        <taxon>Hemiptera</taxon>
        <taxon>Heteroptera</taxon>
        <taxon>Panheteroptera</taxon>
        <taxon>Nepomorpha</taxon>
        <taxon>Nepidae</taxon>
        <taxon>Ranatrinae</taxon>
        <taxon>Ranatra</taxon>
    </lineage>
</organism>
<accession>A0ABD0YRX9</accession>
<dbReference type="AlphaFoldDB" id="A0ABD0YRX9"/>
<evidence type="ECO:0000256" key="1">
    <source>
        <dbReference type="SAM" id="MobiDB-lite"/>
    </source>
</evidence>
<proteinExistence type="predicted"/>
<evidence type="ECO:0000313" key="3">
    <source>
        <dbReference type="Proteomes" id="UP001558652"/>
    </source>
</evidence>
<feature type="region of interest" description="Disordered" evidence="1">
    <location>
        <begin position="83"/>
        <end position="122"/>
    </location>
</feature>
<keyword evidence="3" id="KW-1185">Reference proteome</keyword>
<gene>
    <name evidence="2" type="ORF">AAG570_009684</name>
</gene>
<sequence>MKRQIVATGKRRRCRLYSKWRWRVGVDKPVVWVEGGGGISPLSLGEASLIFPGGSSSPFRRERSGARHAPEASVLIFRPDDSGENVVRVPRPELHDFPPTSGKPSAGIGTSSTPLPPSSPVTRPNQFRIPSGGLLQFMTRPYLFPFR</sequence>
<dbReference type="EMBL" id="JBFDAA010000004">
    <property type="protein sequence ID" value="KAL1137989.1"/>
    <property type="molecule type" value="Genomic_DNA"/>
</dbReference>
<reference evidence="2 3" key="1">
    <citation type="submission" date="2024-07" db="EMBL/GenBank/DDBJ databases">
        <title>Chromosome-level genome assembly of the water stick insect Ranatra chinensis (Heteroptera: Nepidae).</title>
        <authorList>
            <person name="Liu X."/>
        </authorList>
    </citation>
    <scope>NUCLEOTIDE SEQUENCE [LARGE SCALE GENOMIC DNA]</scope>
    <source>
        <strain evidence="2">Cailab_2021Rc</strain>
        <tissue evidence="2">Muscle</tissue>
    </source>
</reference>
<name>A0ABD0YRX9_9HEMI</name>
<protein>
    <submittedName>
        <fullName evidence="2">Uncharacterized protein</fullName>
    </submittedName>
</protein>
<comment type="caution">
    <text evidence="2">The sequence shown here is derived from an EMBL/GenBank/DDBJ whole genome shotgun (WGS) entry which is preliminary data.</text>
</comment>
<evidence type="ECO:0000313" key="2">
    <source>
        <dbReference type="EMBL" id="KAL1137989.1"/>
    </source>
</evidence>